<feature type="transmembrane region" description="Helical" evidence="1">
    <location>
        <begin position="925"/>
        <end position="949"/>
    </location>
</feature>
<feature type="transmembrane region" description="Helical" evidence="1">
    <location>
        <begin position="877"/>
        <end position="905"/>
    </location>
</feature>
<evidence type="ECO:0000256" key="1">
    <source>
        <dbReference type="SAM" id="Phobius"/>
    </source>
</evidence>
<accession>A0A1H9KXZ2</accession>
<dbReference type="PANTHER" id="PTHR32063:SF33">
    <property type="entry name" value="RND SUPERFAMILY EFFLUX PUMP PERMEASE COMPONENT"/>
    <property type="match status" value="1"/>
</dbReference>
<dbReference type="Pfam" id="PF00873">
    <property type="entry name" value="ACR_tran"/>
    <property type="match status" value="1"/>
</dbReference>
<feature type="transmembrane region" description="Helical" evidence="1">
    <location>
        <begin position="20"/>
        <end position="37"/>
    </location>
</feature>
<dbReference type="Proteomes" id="UP000198749">
    <property type="component" value="Unassembled WGS sequence"/>
</dbReference>
<dbReference type="Gene3D" id="3.30.70.1320">
    <property type="entry name" value="Multidrug efflux transporter AcrB pore domain like"/>
    <property type="match status" value="1"/>
</dbReference>
<dbReference type="AlphaFoldDB" id="A0A1H9KXZ2"/>
<gene>
    <name evidence="2" type="ORF">SAMN03080615_03681</name>
</gene>
<feature type="transmembrane region" description="Helical" evidence="1">
    <location>
        <begin position="462"/>
        <end position="485"/>
    </location>
</feature>
<dbReference type="InterPro" id="IPR027463">
    <property type="entry name" value="AcrB_DN_DC_subdom"/>
</dbReference>
<dbReference type="PANTHER" id="PTHR32063">
    <property type="match status" value="1"/>
</dbReference>
<protein>
    <submittedName>
        <fullName evidence="2">Multidrug efflux pump subunit AcrB</fullName>
    </submittedName>
</protein>
<keyword evidence="1" id="KW-0472">Membrane</keyword>
<dbReference type="GO" id="GO:0005886">
    <property type="term" value="C:plasma membrane"/>
    <property type="evidence" value="ECO:0007669"/>
    <property type="project" value="TreeGrafter"/>
</dbReference>
<keyword evidence="1" id="KW-0812">Transmembrane</keyword>
<feature type="transmembrane region" description="Helical" evidence="1">
    <location>
        <begin position="434"/>
        <end position="455"/>
    </location>
</feature>
<feature type="transmembrane region" description="Helical" evidence="1">
    <location>
        <begin position="337"/>
        <end position="357"/>
    </location>
</feature>
<keyword evidence="1" id="KW-1133">Transmembrane helix</keyword>
<reference evidence="3" key="1">
    <citation type="submission" date="2016-10" db="EMBL/GenBank/DDBJ databases">
        <authorList>
            <person name="Varghese N."/>
            <person name="Submissions S."/>
        </authorList>
    </citation>
    <scope>NUCLEOTIDE SEQUENCE [LARGE SCALE GENOMIC DNA]</scope>
    <source>
        <strain evidence="3">DSM 18887</strain>
    </source>
</reference>
<sequence>MPTSQGPLKSLITLFTEHRVAANLLMMLMILAGVWGLKKLNTQFFPTFELDIITIAVPWSGAAAEDVESSIILPIERELKSVNGIDAIYSTATQGSASIRLELEENSDVAYILDEVKQKVDGITNLPSDAEKPIVQRVIRYDDIARILITSDKASAQELRILARQYERELLQRGIRKIDFVGLPEEEIAIQIPSSRLHELGLSLSDVAQIINQRSVDLPAGTAAQGDGSRQIRSLSQQRDVEGFSQLPLITAKDGRLLRLGDIATLDWRNRDNQTYLTYRGQPAIQLLLRRTEHEDTLKAAKIMRDWLSERQPTLPPDIQLIAFDEGYEAIQDRINLLIKNGVGGLILVIATLFLFLNARVAFWVTVGIPVSFMATLAVLYGIGGSINMISLFGMIMALGIIVDDAIVVGEDTLTHLQMGEPGLKAAIGGAHRMLAPVMASSLTTIAAFLPLLLIGGIIGNILIDIPTVVICVIMASVVECFLILPGHLHHSLHKAADLHPSKTRIRLDAAFNNFKNGRFRSWVESAIRFRWVTVTIALAAFIIAIGLVGSGRIKFTFFPAVEMETLNANIQFTSGSSPDQVDKFLQHLDQTLHQTEEELGGNLIKMALQIHRKTNSSRTSQGSSQGDEFGALYVQLTSIDSREITNGEIIKKWRSKITLPAGIEKFTIDLNRSGPPGKSLEVKLVGSDVEQLKQASLAVQDALSQYNGVSNVDDDLPFGKSQLIYQLTPAGKTAGLTLNSVGRQLRSSFDGQLVQIFNRGEDEVEVRVVLPDSERDRFSALENLPILLPNGETAPLANVVQFTDKQGLDRLQRVDGQLAIKVTTDLDEAVANANEIIADLNAGKLQQITSEYGVQASFEGRNKNQRETLADMKMGLLIALLLIFIILSWVFSSYSWPLAVMLAIPLGLTGAIAGHLLTGQNLTILSLFGCFGLSGIVINDSIVLITFFQKLRKEGMSVHNAIVEAACQRLRAVLLTSLTTIAGLTPILFETSLQAQFLIPMATSLVFGLAFGTMLILLVVPALLVMLENGKELFRSAIRREKAPLQS</sequence>
<dbReference type="SUPFAM" id="SSF82714">
    <property type="entry name" value="Multidrug efflux transporter AcrB TolC docking domain, DN and DC subdomains"/>
    <property type="match status" value="2"/>
</dbReference>
<dbReference type="InterPro" id="IPR001036">
    <property type="entry name" value="Acrflvin-R"/>
</dbReference>
<dbReference type="SUPFAM" id="SSF82866">
    <property type="entry name" value="Multidrug efflux transporter AcrB transmembrane domain"/>
    <property type="match status" value="2"/>
</dbReference>
<evidence type="ECO:0000313" key="2">
    <source>
        <dbReference type="EMBL" id="SER03938.1"/>
    </source>
</evidence>
<organism evidence="2 3">
    <name type="scientific">Amphritea atlantica</name>
    <dbReference type="NCBI Taxonomy" id="355243"/>
    <lineage>
        <taxon>Bacteria</taxon>
        <taxon>Pseudomonadati</taxon>
        <taxon>Pseudomonadota</taxon>
        <taxon>Gammaproteobacteria</taxon>
        <taxon>Oceanospirillales</taxon>
        <taxon>Oceanospirillaceae</taxon>
        <taxon>Amphritea</taxon>
    </lineage>
</organism>
<feature type="transmembrane region" description="Helical" evidence="1">
    <location>
        <begin position="1002"/>
        <end position="1028"/>
    </location>
</feature>
<dbReference type="GO" id="GO:0042910">
    <property type="term" value="F:xenobiotic transmembrane transporter activity"/>
    <property type="evidence" value="ECO:0007669"/>
    <property type="project" value="TreeGrafter"/>
</dbReference>
<name>A0A1H9KXZ2_9GAMM</name>
<dbReference type="RefSeq" id="WP_091361107.1">
    <property type="nucleotide sequence ID" value="NZ_AP025284.1"/>
</dbReference>
<dbReference type="OrthoDB" id="5287122at2"/>
<dbReference type="PRINTS" id="PR00702">
    <property type="entry name" value="ACRIFLAVINRP"/>
</dbReference>
<dbReference type="Gene3D" id="1.20.1640.10">
    <property type="entry name" value="Multidrug efflux transporter AcrB transmembrane domain"/>
    <property type="match status" value="2"/>
</dbReference>
<feature type="transmembrane region" description="Helical" evidence="1">
    <location>
        <begin position="363"/>
        <end position="383"/>
    </location>
</feature>
<dbReference type="Gene3D" id="3.30.2090.10">
    <property type="entry name" value="Multidrug efflux transporter AcrB TolC docking domain, DN and DC subdomains"/>
    <property type="match status" value="2"/>
</dbReference>
<evidence type="ECO:0000313" key="3">
    <source>
        <dbReference type="Proteomes" id="UP000198749"/>
    </source>
</evidence>
<feature type="transmembrane region" description="Helical" evidence="1">
    <location>
        <begin position="530"/>
        <end position="549"/>
    </location>
</feature>
<dbReference type="STRING" id="355243.SAMN03080615_03681"/>
<proteinExistence type="predicted"/>
<dbReference type="Gene3D" id="3.30.70.1430">
    <property type="entry name" value="Multidrug efflux transporter AcrB pore domain"/>
    <property type="match status" value="2"/>
</dbReference>
<dbReference type="SUPFAM" id="SSF82693">
    <property type="entry name" value="Multidrug efflux transporter AcrB pore domain, PN1, PN2, PC1 and PC2 subdomains"/>
    <property type="match status" value="1"/>
</dbReference>
<dbReference type="EMBL" id="FOGB01000015">
    <property type="protein sequence ID" value="SER03938.1"/>
    <property type="molecule type" value="Genomic_DNA"/>
</dbReference>
<feature type="transmembrane region" description="Helical" evidence="1">
    <location>
        <begin position="390"/>
        <end position="409"/>
    </location>
</feature>
<dbReference type="Gene3D" id="3.30.70.1440">
    <property type="entry name" value="Multidrug efflux transporter AcrB pore domain"/>
    <property type="match status" value="1"/>
</dbReference>
<keyword evidence="3" id="KW-1185">Reference proteome</keyword>